<keyword evidence="1" id="KW-0539">Nucleus</keyword>
<dbReference type="InterPro" id="IPR001138">
    <property type="entry name" value="Zn2Cys6_DnaBD"/>
</dbReference>
<dbReference type="Proteomes" id="UP000039046">
    <property type="component" value="Unassembled WGS sequence"/>
</dbReference>
<dbReference type="PROSITE" id="PS00463">
    <property type="entry name" value="ZN2_CY6_FUNGAL_1"/>
    <property type="match status" value="1"/>
</dbReference>
<protein>
    <recommendedName>
        <fullName evidence="2">Zn(2)-C6 fungal-type domain-containing protein</fullName>
    </recommendedName>
</protein>
<evidence type="ECO:0000259" key="2">
    <source>
        <dbReference type="PROSITE" id="PS50048"/>
    </source>
</evidence>
<dbReference type="InterPro" id="IPR050797">
    <property type="entry name" value="Carb_Metab_Trans_Reg"/>
</dbReference>
<dbReference type="CDD" id="cd00067">
    <property type="entry name" value="GAL4"/>
    <property type="match status" value="1"/>
</dbReference>
<evidence type="ECO:0000313" key="4">
    <source>
        <dbReference type="Proteomes" id="UP000039046"/>
    </source>
</evidence>
<feature type="domain" description="Zn(2)-C6 fungal-type" evidence="2">
    <location>
        <begin position="21"/>
        <end position="52"/>
    </location>
</feature>
<dbReference type="SMART" id="SM00066">
    <property type="entry name" value="GAL4"/>
    <property type="match status" value="1"/>
</dbReference>
<dbReference type="PANTHER" id="PTHR31668:SF20">
    <property type="entry name" value="ZN(II)2CYS6 TRANSCRIPTION FACTOR (EUROFUNG)"/>
    <property type="match status" value="1"/>
</dbReference>
<accession>A0A0A1T9F2</accession>
<dbReference type="EMBL" id="CDHN01000003">
    <property type="protein sequence ID" value="CEJ91439.1"/>
    <property type="molecule type" value="Genomic_DNA"/>
</dbReference>
<dbReference type="AlphaFoldDB" id="A0A0A1T9F2"/>
<dbReference type="SUPFAM" id="SSF57701">
    <property type="entry name" value="Zn2/Cys6 DNA-binding domain"/>
    <property type="match status" value="1"/>
</dbReference>
<proteinExistence type="predicted"/>
<dbReference type="Pfam" id="PF00172">
    <property type="entry name" value="Zn_clus"/>
    <property type="match status" value="1"/>
</dbReference>
<name>A0A0A1T9F2_9HYPO</name>
<dbReference type="GO" id="GO:0008270">
    <property type="term" value="F:zinc ion binding"/>
    <property type="evidence" value="ECO:0007669"/>
    <property type="project" value="InterPro"/>
</dbReference>
<organism evidence="3 4">
    <name type="scientific">[Torrubiella] hemipterigena</name>
    <dbReference type="NCBI Taxonomy" id="1531966"/>
    <lineage>
        <taxon>Eukaryota</taxon>
        <taxon>Fungi</taxon>
        <taxon>Dikarya</taxon>
        <taxon>Ascomycota</taxon>
        <taxon>Pezizomycotina</taxon>
        <taxon>Sordariomycetes</taxon>
        <taxon>Hypocreomycetidae</taxon>
        <taxon>Hypocreales</taxon>
        <taxon>Clavicipitaceae</taxon>
        <taxon>Clavicipitaceae incertae sedis</taxon>
        <taxon>'Torrubiella' clade</taxon>
    </lineage>
</organism>
<evidence type="ECO:0000256" key="1">
    <source>
        <dbReference type="ARBA" id="ARBA00023242"/>
    </source>
</evidence>
<dbReference type="STRING" id="1531966.A0A0A1T9F2"/>
<dbReference type="Gene3D" id="4.10.240.10">
    <property type="entry name" value="Zn(2)-C6 fungal-type DNA-binding domain"/>
    <property type="match status" value="1"/>
</dbReference>
<dbReference type="InterPro" id="IPR036864">
    <property type="entry name" value="Zn2-C6_fun-type_DNA-bd_sf"/>
</dbReference>
<sequence>MKRDSEGAHDRQAKRFQVPRACDRCKSLRRGCSENRPCRRCVKAGLGDECVASSSAVLSPGNLPFAEWEEALRRIRDFVEDEELVKRCIDRFFDLLHPTIPVVSRQYVDHLLSEAGSPTGGLEARCLLAALSAQVILQTDDVDGVFHDNILPDKNGPFARTLFCSALLGYHSLPRLTMPGLGQCLLVFFLYTCHIRLSQHAQAFLFLREATTQLMVLKLRDEDAPWKSLMSNLFWVLLVSERSHAIRYSRPITLQITSETPLLDDLGAELEPFRALAHLFEPIDSHLVAALNKEQLGTPPSHLHLNRVEATINNAIQSTTNVKPGQTADLHITQLWLRIVLWKLRLRLGYLSNHPDQPSVTFRYPVIVANDLVDITRQLPLDSIQMHGGGITEKVFDIASTLVDVLAGVPSPLPTMIYTPGGSSIRSRENLRFLRSLILQLPDGPTIYDDLIQTHISQTMPGLLE</sequence>
<dbReference type="PANTHER" id="PTHR31668">
    <property type="entry name" value="GLUCOSE TRANSPORT TRANSCRIPTION REGULATOR RGT1-RELATED-RELATED"/>
    <property type="match status" value="1"/>
</dbReference>
<dbReference type="PROSITE" id="PS50048">
    <property type="entry name" value="ZN2_CY6_FUNGAL_2"/>
    <property type="match status" value="1"/>
</dbReference>
<keyword evidence="4" id="KW-1185">Reference proteome</keyword>
<dbReference type="CDD" id="cd12148">
    <property type="entry name" value="fungal_TF_MHR"/>
    <property type="match status" value="1"/>
</dbReference>
<dbReference type="GO" id="GO:0000981">
    <property type="term" value="F:DNA-binding transcription factor activity, RNA polymerase II-specific"/>
    <property type="evidence" value="ECO:0007669"/>
    <property type="project" value="InterPro"/>
</dbReference>
<dbReference type="OrthoDB" id="4132249at2759"/>
<reference evidence="3 4" key="1">
    <citation type="journal article" date="2015" name="Genome Announc.">
        <title>Draft Genome Sequence and Gene Annotation of the Entomopathogenic Fungus Verticillium hemipterigenum.</title>
        <authorList>
            <person name="Horn F."/>
            <person name="Habel A."/>
            <person name="Scharf D.H."/>
            <person name="Dworschak J."/>
            <person name="Brakhage A.A."/>
            <person name="Guthke R."/>
            <person name="Hertweck C."/>
            <person name="Linde J."/>
        </authorList>
    </citation>
    <scope>NUCLEOTIDE SEQUENCE [LARGE SCALE GENOMIC DNA]</scope>
</reference>
<evidence type="ECO:0000313" key="3">
    <source>
        <dbReference type="EMBL" id="CEJ91439.1"/>
    </source>
</evidence>
<dbReference type="HOGENOM" id="CLU_016574_3_0_1"/>
<gene>
    <name evidence="3" type="ORF">VHEMI07149</name>
</gene>